<dbReference type="SUPFAM" id="SSF55048">
    <property type="entry name" value="Probable ACP-binding domain of malonyl-CoA ACP transacylase"/>
    <property type="match status" value="1"/>
</dbReference>
<comment type="caution">
    <text evidence="13">The sequence shown here is derived from an EMBL/GenBank/DDBJ whole genome shotgun (WGS) entry which is preliminary data.</text>
</comment>
<dbReference type="InterPro" id="IPR014031">
    <property type="entry name" value="Ketoacyl_synth_C"/>
</dbReference>
<dbReference type="Proteomes" id="UP001500994">
    <property type="component" value="Unassembled WGS sequence"/>
</dbReference>
<dbReference type="Pfam" id="PF00109">
    <property type="entry name" value="ketoacyl-synt"/>
    <property type="match status" value="1"/>
</dbReference>
<dbReference type="Pfam" id="PF00550">
    <property type="entry name" value="PP-binding"/>
    <property type="match status" value="1"/>
</dbReference>
<evidence type="ECO:0000313" key="13">
    <source>
        <dbReference type="EMBL" id="GAA2688079.1"/>
    </source>
</evidence>
<evidence type="ECO:0000256" key="9">
    <source>
        <dbReference type="ARBA" id="ARBA00023315"/>
    </source>
</evidence>
<dbReference type="RefSeq" id="WP_344583732.1">
    <property type="nucleotide sequence ID" value="NZ_BAAARK010000043.1"/>
</dbReference>
<evidence type="ECO:0000259" key="12">
    <source>
        <dbReference type="PROSITE" id="PS52004"/>
    </source>
</evidence>
<dbReference type="InterPro" id="IPR020806">
    <property type="entry name" value="PKS_PP-bd"/>
</dbReference>
<keyword evidence="6" id="KW-0808">Transferase</keyword>
<feature type="domain" description="Carrier" evidence="11">
    <location>
        <begin position="916"/>
        <end position="991"/>
    </location>
</feature>
<evidence type="ECO:0000256" key="6">
    <source>
        <dbReference type="ARBA" id="ARBA00022679"/>
    </source>
</evidence>
<dbReference type="SMART" id="SM00827">
    <property type="entry name" value="PKS_AT"/>
    <property type="match status" value="1"/>
</dbReference>
<dbReference type="PROSITE" id="PS00606">
    <property type="entry name" value="KS3_1"/>
    <property type="match status" value="1"/>
</dbReference>
<dbReference type="InterPro" id="IPR050091">
    <property type="entry name" value="PKS_NRPS_Biosynth_Enz"/>
</dbReference>
<gene>
    <name evidence="13" type="ORF">GCM10009864_72430</name>
</gene>
<evidence type="ECO:0000256" key="10">
    <source>
        <dbReference type="SAM" id="MobiDB-lite"/>
    </source>
</evidence>
<dbReference type="SUPFAM" id="SSF52151">
    <property type="entry name" value="FabD/lysophospholipase-like"/>
    <property type="match status" value="1"/>
</dbReference>
<dbReference type="SMART" id="SM00825">
    <property type="entry name" value="PKS_KS"/>
    <property type="match status" value="1"/>
</dbReference>
<comment type="pathway">
    <text evidence="2">Antibiotic biosynthesis.</text>
</comment>
<dbReference type="PANTHER" id="PTHR43775">
    <property type="entry name" value="FATTY ACID SYNTHASE"/>
    <property type="match status" value="1"/>
</dbReference>
<dbReference type="Pfam" id="PF00698">
    <property type="entry name" value="Acyl_transf_1"/>
    <property type="match status" value="1"/>
</dbReference>
<dbReference type="InterPro" id="IPR001227">
    <property type="entry name" value="Ac_transferase_dom_sf"/>
</dbReference>
<dbReference type="InterPro" id="IPR016039">
    <property type="entry name" value="Thiolase-like"/>
</dbReference>
<protein>
    <submittedName>
        <fullName evidence="13">Type I polyketide synthase</fullName>
    </submittedName>
</protein>
<accession>A0ABN3SXN8</accession>
<dbReference type="SUPFAM" id="SSF53901">
    <property type="entry name" value="Thiolase-like"/>
    <property type="match status" value="1"/>
</dbReference>
<keyword evidence="3" id="KW-0596">Phosphopantetheine</keyword>
<dbReference type="Pfam" id="PF02801">
    <property type="entry name" value="Ketoacyl-synt_C"/>
    <property type="match status" value="1"/>
</dbReference>
<dbReference type="InterPro" id="IPR014043">
    <property type="entry name" value="Acyl_transferase_dom"/>
</dbReference>
<evidence type="ECO:0000313" key="14">
    <source>
        <dbReference type="Proteomes" id="UP001500994"/>
    </source>
</evidence>
<evidence type="ECO:0000259" key="11">
    <source>
        <dbReference type="PROSITE" id="PS50075"/>
    </source>
</evidence>
<dbReference type="Gene3D" id="1.10.1200.10">
    <property type="entry name" value="ACP-like"/>
    <property type="match status" value="1"/>
</dbReference>
<name>A0ABN3SXN8_9ACTN</name>
<dbReference type="SUPFAM" id="SSF47336">
    <property type="entry name" value="ACP-like"/>
    <property type="match status" value="1"/>
</dbReference>
<keyword evidence="14" id="KW-1185">Reference proteome</keyword>
<keyword evidence="7" id="KW-0677">Repeat</keyword>
<dbReference type="InterPro" id="IPR020841">
    <property type="entry name" value="PKS_Beta-ketoAc_synthase_dom"/>
</dbReference>
<dbReference type="PANTHER" id="PTHR43775:SF37">
    <property type="entry name" value="SI:DKEY-61P9.11"/>
    <property type="match status" value="1"/>
</dbReference>
<evidence type="ECO:0000256" key="3">
    <source>
        <dbReference type="ARBA" id="ARBA00022450"/>
    </source>
</evidence>
<dbReference type="Gene3D" id="3.40.366.10">
    <property type="entry name" value="Malonyl-Coenzyme A Acyl Carrier Protein, domain 2"/>
    <property type="match status" value="1"/>
</dbReference>
<dbReference type="InterPro" id="IPR009081">
    <property type="entry name" value="PP-bd_ACP"/>
</dbReference>
<evidence type="ECO:0000256" key="2">
    <source>
        <dbReference type="ARBA" id="ARBA00004792"/>
    </source>
</evidence>
<keyword evidence="8" id="KW-0045">Antibiotic biosynthesis</keyword>
<keyword evidence="4" id="KW-0963">Cytoplasm</keyword>
<proteinExistence type="predicted"/>
<dbReference type="SMART" id="SM00823">
    <property type="entry name" value="PKS_PP"/>
    <property type="match status" value="1"/>
</dbReference>
<organism evidence="13 14">
    <name type="scientific">Streptomyces lunalinharesii</name>
    <dbReference type="NCBI Taxonomy" id="333384"/>
    <lineage>
        <taxon>Bacteria</taxon>
        <taxon>Bacillati</taxon>
        <taxon>Actinomycetota</taxon>
        <taxon>Actinomycetes</taxon>
        <taxon>Kitasatosporales</taxon>
        <taxon>Streptomycetaceae</taxon>
        <taxon>Streptomyces</taxon>
    </lineage>
</organism>
<keyword evidence="9" id="KW-0012">Acyltransferase</keyword>
<dbReference type="PROSITE" id="PS50075">
    <property type="entry name" value="CARRIER"/>
    <property type="match status" value="1"/>
</dbReference>
<feature type="domain" description="Ketosynthase family 3 (KS3)" evidence="12">
    <location>
        <begin position="6"/>
        <end position="429"/>
    </location>
</feature>
<evidence type="ECO:0000256" key="8">
    <source>
        <dbReference type="ARBA" id="ARBA00023194"/>
    </source>
</evidence>
<dbReference type="InterPro" id="IPR006162">
    <property type="entry name" value="Ppantetheine_attach_site"/>
</dbReference>
<dbReference type="InterPro" id="IPR016035">
    <property type="entry name" value="Acyl_Trfase/lysoPLipase"/>
</dbReference>
<reference evidence="13 14" key="1">
    <citation type="journal article" date="2019" name="Int. J. Syst. Evol. Microbiol.">
        <title>The Global Catalogue of Microorganisms (GCM) 10K type strain sequencing project: providing services to taxonomists for standard genome sequencing and annotation.</title>
        <authorList>
            <consortium name="The Broad Institute Genomics Platform"/>
            <consortium name="The Broad Institute Genome Sequencing Center for Infectious Disease"/>
            <person name="Wu L."/>
            <person name="Ma J."/>
        </authorList>
    </citation>
    <scope>NUCLEOTIDE SEQUENCE [LARGE SCALE GENOMIC DNA]</scope>
    <source>
        <strain evidence="13 14">JCM 16374</strain>
    </source>
</reference>
<feature type="region of interest" description="Disordered" evidence="10">
    <location>
        <begin position="881"/>
        <end position="917"/>
    </location>
</feature>
<evidence type="ECO:0000256" key="1">
    <source>
        <dbReference type="ARBA" id="ARBA00004496"/>
    </source>
</evidence>
<dbReference type="PROSITE" id="PS00012">
    <property type="entry name" value="PHOSPHOPANTETHEINE"/>
    <property type="match status" value="1"/>
</dbReference>
<keyword evidence="5" id="KW-0597">Phosphoprotein</keyword>
<dbReference type="CDD" id="cd00833">
    <property type="entry name" value="PKS"/>
    <property type="match status" value="1"/>
</dbReference>
<evidence type="ECO:0000256" key="4">
    <source>
        <dbReference type="ARBA" id="ARBA00022490"/>
    </source>
</evidence>
<dbReference type="InterPro" id="IPR054514">
    <property type="entry name" value="RhiE-like_linker"/>
</dbReference>
<sequence>MARDHSLDIAVTGMAGRFPGSSDLADWWASLITGRVLTRRYSQQEVADSGVPADLMDDPDFVPVHGHLTDSDRFENALFRVSPREAEIMDPQHRLMLECAWAALEDAGTNPLDTGLVTGVYASASGSGYLRSMIAGGALDPLTLEDAIHGNEPDFLASLISYKLNLTGPALAVQTACSSSLVAVHLAVQALLNGECDQALIVAAGMAYPQTGHLRIPGGIHSASGYCRPFDAAADGVVAGSGVACVVLRRLSDSLTDGPTPHGVILGTAVNNDGAAKAGYYAPSVGGQEDVIRSALGAAGVDGTSIGYLETHGTGTSIGDPIEWSAASAALRAAGARPGQVAVGALKANTGHLDNAAGLAGLMKALLVVGEGVVPPVAGFSRLNPLLETEDTPLFVPAESGMWTGPEPRRAGVSSFGVGGTNVHVIVEQPPHPVAGAGTQPVPAAEDAAHSGHLVLLSAADAAALDRSADRLGRHLAVHGPRPADVARTLATGRAALSERLAVVAGTTAEIAGHLTSGTGGIRGSRLEQGPAPLVLAFPGQGSQRPGMAGPLANVLPGFTTALEDCLEVFEPAVANPLRRALFDPAFPEQELARTDLAQPALFAVEYAAATALRGLGILPAAVIGHSLGEVTAACVAGVIGLRDAARFVCVRSQAMQDCPEGAMLLLACAEDEARGLLAAAAAELEIAAVNSPVATVVAGTPAAVEAFDAWLDGRVRTWRLAASRAFHSRLIEPALVPLAEELSRTPLRSPALSWATNCGQLLLPGAEIGPELFATQARRTVRFAQALEELAARFPGAVVVEAGPGRAVSAMAEAAGLTAVPLDPGRSAHNGVAVLEALGTLWAMGQPLDTRALCRAGEPVHLPGYLFAGPSRIAPEALVRPAGGRPAAGPPAPAPFETADAARGGRPDEGDDQAAGGTDVPALVARQWAELLGHEGLAEDADFFDLGGDSLVVTRLAQRLRKELKVRVPVRDLLVCRTLGAQTTLVQSLLEQGLPAAAAG</sequence>
<dbReference type="InterPro" id="IPR018201">
    <property type="entry name" value="Ketoacyl_synth_AS"/>
</dbReference>
<evidence type="ECO:0000256" key="5">
    <source>
        <dbReference type="ARBA" id="ARBA00022553"/>
    </source>
</evidence>
<dbReference type="InterPro" id="IPR016036">
    <property type="entry name" value="Malonyl_transacylase_ACP-bd"/>
</dbReference>
<dbReference type="Gene3D" id="3.30.70.3290">
    <property type="match status" value="1"/>
</dbReference>
<dbReference type="Pfam" id="PF22336">
    <property type="entry name" value="RhiE-like_linker"/>
    <property type="match status" value="1"/>
</dbReference>
<dbReference type="InterPro" id="IPR014030">
    <property type="entry name" value="Ketoacyl_synth_N"/>
</dbReference>
<evidence type="ECO:0000256" key="7">
    <source>
        <dbReference type="ARBA" id="ARBA00022737"/>
    </source>
</evidence>
<comment type="subcellular location">
    <subcellularLocation>
        <location evidence="1">Cytoplasm</location>
    </subcellularLocation>
</comment>
<dbReference type="Gene3D" id="3.40.47.10">
    <property type="match status" value="1"/>
</dbReference>
<dbReference type="EMBL" id="BAAARK010000043">
    <property type="protein sequence ID" value="GAA2688079.1"/>
    <property type="molecule type" value="Genomic_DNA"/>
</dbReference>
<dbReference type="InterPro" id="IPR036736">
    <property type="entry name" value="ACP-like_sf"/>
</dbReference>
<dbReference type="PROSITE" id="PS52004">
    <property type="entry name" value="KS3_2"/>
    <property type="match status" value="1"/>
</dbReference>